<evidence type="ECO:0000313" key="11">
    <source>
        <dbReference type="Proteomes" id="UP000694409"/>
    </source>
</evidence>
<dbReference type="InterPro" id="IPR017937">
    <property type="entry name" value="Thioredoxin_CS"/>
</dbReference>
<keyword evidence="5" id="KW-0676">Redox-active center</keyword>
<feature type="compositionally biased region" description="Polar residues" evidence="8">
    <location>
        <begin position="47"/>
        <end position="57"/>
    </location>
</feature>
<reference evidence="10" key="1">
    <citation type="submission" date="2025-08" db="UniProtKB">
        <authorList>
            <consortium name="Ensembl"/>
        </authorList>
    </citation>
    <scope>IDENTIFICATION</scope>
</reference>
<evidence type="ECO:0000313" key="10">
    <source>
        <dbReference type="Ensembl" id="ENSSCAP00000005071.1"/>
    </source>
</evidence>
<dbReference type="NCBIfam" id="TIGR01068">
    <property type="entry name" value="thioredoxin"/>
    <property type="match status" value="1"/>
</dbReference>
<dbReference type="GeneTree" id="ENSGT00530000064086"/>
<dbReference type="InterPro" id="IPR005746">
    <property type="entry name" value="Thioredoxin"/>
</dbReference>
<comment type="similarity">
    <text evidence="1">Belongs to the thioredoxin family.</text>
</comment>
<evidence type="ECO:0000256" key="7">
    <source>
        <dbReference type="ARBA" id="ARBA00080538"/>
    </source>
</evidence>
<dbReference type="PROSITE" id="PS51352">
    <property type="entry name" value="THIOREDOXIN_2"/>
    <property type="match status" value="1"/>
</dbReference>
<keyword evidence="4" id="KW-1015">Disulfide bond</keyword>
<dbReference type="FunFam" id="3.40.30.10:FF:000001">
    <property type="entry name" value="Thioredoxin"/>
    <property type="match status" value="1"/>
</dbReference>
<dbReference type="InterPro" id="IPR013766">
    <property type="entry name" value="Thioredoxin_domain"/>
</dbReference>
<evidence type="ECO:0000259" key="9">
    <source>
        <dbReference type="PROSITE" id="PS51352"/>
    </source>
</evidence>
<reference evidence="10" key="2">
    <citation type="submission" date="2025-09" db="UniProtKB">
        <authorList>
            <consortium name="Ensembl"/>
        </authorList>
    </citation>
    <scope>IDENTIFICATION</scope>
</reference>
<keyword evidence="11" id="KW-1185">Reference proteome</keyword>
<evidence type="ECO:0000256" key="3">
    <source>
        <dbReference type="ARBA" id="ARBA00022982"/>
    </source>
</evidence>
<evidence type="ECO:0000256" key="8">
    <source>
        <dbReference type="SAM" id="MobiDB-lite"/>
    </source>
</evidence>
<dbReference type="GO" id="GO:0015035">
    <property type="term" value="F:protein-disulfide reductase activity"/>
    <property type="evidence" value="ECO:0007669"/>
    <property type="project" value="InterPro"/>
</dbReference>
<proteinExistence type="inferred from homology"/>
<organism evidence="10 11">
    <name type="scientific">Serinus canaria</name>
    <name type="common">Island canary</name>
    <name type="synonym">Fringilla canaria</name>
    <dbReference type="NCBI Taxonomy" id="9135"/>
    <lineage>
        <taxon>Eukaryota</taxon>
        <taxon>Metazoa</taxon>
        <taxon>Chordata</taxon>
        <taxon>Craniata</taxon>
        <taxon>Vertebrata</taxon>
        <taxon>Euteleostomi</taxon>
        <taxon>Archelosauria</taxon>
        <taxon>Archosauria</taxon>
        <taxon>Dinosauria</taxon>
        <taxon>Saurischia</taxon>
        <taxon>Theropoda</taxon>
        <taxon>Coelurosauria</taxon>
        <taxon>Aves</taxon>
        <taxon>Neognathae</taxon>
        <taxon>Neoaves</taxon>
        <taxon>Telluraves</taxon>
        <taxon>Australaves</taxon>
        <taxon>Passeriformes</taxon>
        <taxon>Passeroidea</taxon>
        <taxon>Fringillidae</taxon>
        <taxon>Carduelinae</taxon>
        <taxon>Serinus</taxon>
    </lineage>
</organism>
<protein>
    <recommendedName>
        <fullName evidence="6">Thioredoxin, mitochondrial</fullName>
    </recommendedName>
    <alternativeName>
        <fullName evidence="7">Thioredoxin-2</fullName>
    </alternativeName>
</protein>
<dbReference type="PANTHER" id="PTHR43601">
    <property type="entry name" value="THIOREDOXIN, MITOCHONDRIAL"/>
    <property type="match status" value="1"/>
</dbReference>
<dbReference type="Proteomes" id="UP000694409">
    <property type="component" value="Unassembled WGS sequence"/>
</dbReference>
<dbReference type="InterPro" id="IPR036249">
    <property type="entry name" value="Thioredoxin-like_sf"/>
</dbReference>
<dbReference type="Ensembl" id="ENSSCAT00000005841.1">
    <property type="protein sequence ID" value="ENSSCAP00000005071.1"/>
    <property type="gene ID" value="ENSSCAG00000004083.1"/>
</dbReference>
<dbReference type="Pfam" id="PF00085">
    <property type="entry name" value="Thioredoxin"/>
    <property type="match status" value="1"/>
</dbReference>
<dbReference type="PANTHER" id="PTHR43601:SF3">
    <property type="entry name" value="THIOREDOXIN, MITOCHONDRIAL"/>
    <property type="match status" value="1"/>
</dbReference>
<dbReference type="PROSITE" id="PS00194">
    <property type="entry name" value="THIOREDOXIN_1"/>
    <property type="match status" value="1"/>
</dbReference>
<evidence type="ECO:0000256" key="2">
    <source>
        <dbReference type="ARBA" id="ARBA00022448"/>
    </source>
</evidence>
<evidence type="ECO:0000256" key="1">
    <source>
        <dbReference type="ARBA" id="ARBA00008987"/>
    </source>
</evidence>
<dbReference type="OMA" id="CATCCTR"/>
<dbReference type="AlphaFoldDB" id="A0A8C9ML11"/>
<dbReference type="GO" id="GO:0005739">
    <property type="term" value="C:mitochondrion"/>
    <property type="evidence" value="ECO:0007669"/>
    <property type="project" value="TreeGrafter"/>
</dbReference>
<evidence type="ECO:0000256" key="5">
    <source>
        <dbReference type="ARBA" id="ARBA00023284"/>
    </source>
</evidence>
<dbReference type="GO" id="GO:0045454">
    <property type="term" value="P:cell redox homeostasis"/>
    <property type="evidence" value="ECO:0007669"/>
    <property type="project" value="TreeGrafter"/>
</dbReference>
<gene>
    <name evidence="10" type="primary">TXN2</name>
</gene>
<feature type="region of interest" description="Disordered" evidence="8">
    <location>
        <begin position="1"/>
        <end position="103"/>
    </location>
</feature>
<dbReference type="PRINTS" id="PR00421">
    <property type="entry name" value="THIOREDOXIN"/>
</dbReference>
<evidence type="ECO:0000256" key="4">
    <source>
        <dbReference type="ARBA" id="ARBA00023157"/>
    </source>
</evidence>
<accession>A0A8C9ML11</accession>
<dbReference type="SUPFAM" id="SSF52833">
    <property type="entry name" value="Thioredoxin-like"/>
    <property type="match status" value="1"/>
</dbReference>
<feature type="domain" description="Thioredoxin" evidence="9">
    <location>
        <begin position="292"/>
        <end position="408"/>
    </location>
</feature>
<evidence type="ECO:0000256" key="6">
    <source>
        <dbReference type="ARBA" id="ARBA00072145"/>
    </source>
</evidence>
<dbReference type="CDD" id="cd02947">
    <property type="entry name" value="TRX_family"/>
    <property type="match status" value="1"/>
</dbReference>
<keyword evidence="2" id="KW-0813">Transport</keyword>
<dbReference type="Gene3D" id="3.40.30.10">
    <property type="entry name" value="Glutaredoxin"/>
    <property type="match status" value="1"/>
</dbReference>
<keyword evidence="3" id="KW-0249">Electron transport</keyword>
<name>A0A8C9ML11_SERCA</name>
<sequence>DREWSRLVLRPLEDSPANQQPGFSPCDIPPSPPGAGRSGLKDRHGSQSEVHGSSGDCQSAGRAVGPSVAAFRRQRPIGAGGRELGVCGSPPRREGASGPWARRVDWGSPGRALLPWGSGSNGALSGAVLPCGLGTGGAVPPFGTHQLKEPRGVGAGLALPCGWRGTGRGGSSAPQGLAKRGAWAWSCLPVNGEEAGSSWALRARWAGAAERGRGWARGRKQSHVIPHKLFSWTPPGLGAVLSRGLGSGRCCSGTSRGVYPPHQPLSPQMAQRLALQRLLALPTRGPLASHGRAFGTSAGRRSTFNVQDGSDFQNRVVNSPKPVVVDFHAQWCGPCKILGPRLEKLVAKQEGKVLMAKVDIDDHTDLAIEYEVSAVPTVLAMKNGDVVDKFVGIKDEDQLEAFLKKLIGA</sequence>